<keyword evidence="3" id="KW-1185">Reference proteome</keyword>
<evidence type="ECO:0000313" key="2">
    <source>
        <dbReference type="EMBL" id="OJJ72337.1"/>
    </source>
</evidence>
<accession>A0A1L9UL00</accession>
<keyword evidence="1" id="KW-1133">Transmembrane helix</keyword>
<dbReference type="VEuPathDB" id="FungiDB:ASPBRDRAFT_536174"/>
<evidence type="ECO:0000256" key="1">
    <source>
        <dbReference type="SAM" id="Phobius"/>
    </source>
</evidence>
<dbReference type="RefSeq" id="XP_067479585.1">
    <property type="nucleotide sequence ID" value="XM_067627099.1"/>
</dbReference>
<gene>
    <name evidence="2" type="ORF">ASPBRDRAFT_536174</name>
</gene>
<dbReference type="Proteomes" id="UP000184499">
    <property type="component" value="Unassembled WGS sequence"/>
</dbReference>
<protein>
    <submittedName>
        <fullName evidence="2">Uncharacterized protein</fullName>
    </submittedName>
</protein>
<dbReference type="GeneID" id="93579587"/>
<organism evidence="2 3">
    <name type="scientific">Aspergillus brasiliensis (strain CBS 101740 / IMI 381727 / IBT 21946)</name>
    <dbReference type="NCBI Taxonomy" id="767769"/>
    <lineage>
        <taxon>Eukaryota</taxon>
        <taxon>Fungi</taxon>
        <taxon>Dikarya</taxon>
        <taxon>Ascomycota</taxon>
        <taxon>Pezizomycotina</taxon>
        <taxon>Eurotiomycetes</taxon>
        <taxon>Eurotiomycetidae</taxon>
        <taxon>Eurotiales</taxon>
        <taxon>Aspergillaceae</taxon>
        <taxon>Aspergillus</taxon>
        <taxon>Aspergillus subgen. Circumdati</taxon>
    </lineage>
</organism>
<dbReference type="AlphaFoldDB" id="A0A1L9UL00"/>
<sequence>MQQAESNWNRHHCSWISPSVNRLTLGLFINYYFACRSPCHLFAFLFPFSSLLFLFLSFSLNCNSFFLSHLGWSGSTHRHLLGQHARRSGKRG</sequence>
<feature type="transmembrane region" description="Helical" evidence="1">
    <location>
        <begin position="41"/>
        <end position="60"/>
    </location>
</feature>
<dbReference type="EMBL" id="KV878683">
    <property type="protein sequence ID" value="OJJ72337.1"/>
    <property type="molecule type" value="Genomic_DNA"/>
</dbReference>
<reference evidence="3" key="1">
    <citation type="journal article" date="2017" name="Genome Biol.">
        <title>Comparative genomics reveals high biological diversity and specific adaptations in the industrially and medically important fungal genus Aspergillus.</title>
        <authorList>
            <person name="de Vries R.P."/>
            <person name="Riley R."/>
            <person name="Wiebenga A."/>
            <person name="Aguilar-Osorio G."/>
            <person name="Amillis S."/>
            <person name="Uchima C.A."/>
            <person name="Anderluh G."/>
            <person name="Asadollahi M."/>
            <person name="Askin M."/>
            <person name="Barry K."/>
            <person name="Battaglia E."/>
            <person name="Bayram O."/>
            <person name="Benocci T."/>
            <person name="Braus-Stromeyer S.A."/>
            <person name="Caldana C."/>
            <person name="Canovas D."/>
            <person name="Cerqueira G.C."/>
            <person name="Chen F."/>
            <person name="Chen W."/>
            <person name="Choi C."/>
            <person name="Clum A."/>
            <person name="Dos Santos R.A."/>
            <person name="Damasio A.R."/>
            <person name="Diallinas G."/>
            <person name="Emri T."/>
            <person name="Fekete E."/>
            <person name="Flipphi M."/>
            <person name="Freyberg S."/>
            <person name="Gallo A."/>
            <person name="Gournas C."/>
            <person name="Habgood R."/>
            <person name="Hainaut M."/>
            <person name="Harispe M.L."/>
            <person name="Henrissat B."/>
            <person name="Hilden K.S."/>
            <person name="Hope R."/>
            <person name="Hossain A."/>
            <person name="Karabika E."/>
            <person name="Karaffa L."/>
            <person name="Karanyi Z."/>
            <person name="Krasevec N."/>
            <person name="Kuo A."/>
            <person name="Kusch H."/>
            <person name="LaButti K."/>
            <person name="Lagendijk E.L."/>
            <person name="Lapidus A."/>
            <person name="Levasseur A."/>
            <person name="Lindquist E."/>
            <person name="Lipzen A."/>
            <person name="Logrieco A.F."/>
            <person name="MacCabe A."/>
            <person name="Maekelae M.R."/>
            <person name="Malavazi I."/>
            <person name="Melin P."/>
            <person name="Meyer V."/>
            <person name="Mielnichuk N."/>
            <person name="Miskei M."/>
            <person name="Molnar A.P."/>
            <person name="Mule G."/>
            <person name="Ngan C.Y."/>
            <person name="Orejas M."/>
            <person name="Orosz E."/>
            <person name="Ouedraogo J.P."/>
            <person name="Overkamp K.M."/>
            <person name="Park H.-S."/>
            <person name="Perrone G."/>
            <person name="Piumi F."/>
            <person name="Punt P.J."/>
            <person name="Ram A.F."/>
            <person name="Ramon A."/>
            <person name="Rauscher S."/>
            <person name="Record E."/>
            <person name="Riano-Pachon D.M."/>
            <person name="Robert V."/>
            <person name="Roehrig J."/>
            <person name="Ruller R."/>
            <person name="Salamov A."/>
            <person name="Salih N.S."/>
            <person name="Samson R.A."/>
            <person name="Sandor E."/>
            <person name="Sanguinetti M."/>
            <person name="Schuetze T."/>
            <person name="Sepcic K."/>
            <person name="Shelest E."/>
            <person name="Sherlock G."/>
            <person name="Sophianopoulou V."/>
            <person name="Squina F.M."/>
            <person name="Sun H."/>
            <person name="Susca A."/>
            <person name="Todd R.B."/>
            <person name="Tsang A."/>
            <person name="Unkles S.E."/>
            <person name="van de Wiele N."/>
            <person name="van Rossen-Uffink D."/>
            <person name="Oliveira J.V."/>
            <person name="Vesth T.C."/>
            <person name="Visser J."/>
            <person name="Yu J.-H."/>
            <person name="Zhou M."/>
            <person name="Andersen M.R."/>
            <person name="Archer D.B."/>
            <person name="Baker S.E."/>
            <person name="Benoit I."/>
            <person name="Brakhage A.A."/>
            <person name="Braus G.H."/>
            <person name="Fischer R."/>
            <person name="Frisvad J.C."/>
            <person name="Goldman G.H."/>
            <person name="Houbraken J."/>
            <person name="Oakley B."/>
            <person name="Pocsi I."/>
            <person name="Scazzocchio C."/>
            <person name="Seiboth B."/>
            <person name="vanKuyk P.A."/>
            <person name="Wortman J."/>
            <person name="Dyer P.S."/>
            <person name="Grigoriev I.V."/>
        </authorList>
    </citation>
    <scope>NUCLEOTIDE SEQUENCE [LARGE SCALE GENOMIC DNA]</scope>
    <source>
        <strain evidence="3">CBS 101740 / IMI 381727 / IBT 21946</strain>
    </source>
</reference>
<proteinExistence type="predicted"/>
<keyword evidence="1" id="KW-0812">Transmembrane</keyword>
<name>A0A1L9UL00_ASPBC</name>
<keyword evidence="1" id="KW-0472">Membrane</keyword>
<evidence type="ECO:0000313" key="3">
    <source>
        <dbReference type="Proteomes" id="UP000184499"/>
    </source>
</evidence>